<dbReference type="Proteomes" id="UP000250043">
    <property type="component" value="Unassembled WGS sequence"/>
</dbReference>
<evidence type="ECO:0000313" key="2">
    <source>
        <dbReference type="EMBL" id="OCH84847.1"/>
    </source>
</evidence>
<dbReference type="EMBL" id="KV722629">
    <property type="protein sequence ID" value="OCH84847.1"/>
    <property type="molecule type" value="Genomic_DNA"/>
</dbReference>
<evidence type="ECO:0000256" key="1">
    <source>
        <dbReference type="SAM" id="MobiDB-lite"/>
    </source>
</evidence>
<proteinExistence type="predicted"/>
<reference evidence="2 3" key="1">
    <citation type="submission" date="2016-07" db="EMBL/GenBank/DDBJ databases">
        <title>Draft genome of the white-rot fungus Obba rivulosa 3A-2.</title>
        <authorList>
            <consortium name="DOE Joint Genome Institute"/>
            <person name="Miettinen O."/>
            <person name="Riley R."/>
            <person name="Acob R."/>
            <person name="Barry K."/>
            <person name="Cullen D."/>
            <person name="De Vries R."/>
            <person name="Hainaut M."/>
            <person name="Hatakka A."/>
            <person name="Henrissat B."/>
            <person name="Hilden K."/>
            <person name="Kuo R."/>
            <person name="Labutti K."/>
            <person name="Lipzen A."/>
            <person name="Makela M.R."/>
            <person name="Sandor L."/>
            <person name="Spatafora J.W."/>
            <person name="Grigoriev I.V."/>
            <person name="Hibbett D.S."/>
        </authorList>
    </citation>
    <scope>NUCLEOTIDE SEQUENCE [LARGE SCALE GENOMIC DNA]</scope>
    <source>
        <strain evidence="2 3">3A-2</strain>
    </source>
</reference>
<keyword evidence="3" id="KW-1185">Reference proteome</keyword>
<organism evidence="2 3">
    <name type="scientific">Obba rivulosa</name>
    <dbReference type="NCBI Taxonomy" id="1052685"/>
    <lineage>
        <taxon>Eukaryota</taxon>
        <taxon>Fungi</taxon>
        <taxon>Dikarya</taxon>
        <taxon>Basidiomycota</taxon>
        <taxon>Agaricomycotina</taxon>
        <taxon>Agaricomycetes</taxon>
        <taxon>Polyporales</taxon>
        <taxon>Gelatoporiaceae</taxon>
        <taxon>Obba</taxon>
    </lineage>
</organism>
<sequence length="153" mass="16572">MHLRSQSCVTKTSRRSAIYDYRLLEDRSQYDNPAANASPVADYYQRKRLYLTLHGPSTQKSVSALQQSAPLSLFAGALACLVPARAAEVVPGPAPAGGGCAAHGAARHVLRTSRGPQQQHRPLTVCWCMRRGSGRRSSPAPRSHSIRARLTAP</sequence>
<protein>
    <submittedName>
        <fullName evidence="2">Uncharacterized protein</fullName>
    </submittedName>
</protein>
<evidence type="ECO:0000313" key="3">
    <source>
        <dbReference type="Proteomes" id="UP000250043"/>
    </source>
</evidence>
<feature type="region of interest" description="Disordered" evidence="1">
    <location>
        <begin position="132"/>
        <end position="153"/>
    </location>
</feature>
<accession>A0A8E2AQG6</accession>
<name>A0A8E2AQG6_9APHY</name>
<gene>
    <name evidence="2" type="ORF">OBBRIDRAFT_891544</name>
</gene>
<dbReference type="AlphaFoldDB" id="A0A8E2AQG6"/>